<name>A0ABD0JLF7_9CAEN</name>
<dbReference type="AlphaFoldDB" id="A0ABD0JLF7"/>
<evidence type="ECO:0000313" key="2">
    <source>
        <dbReference type="Proteomes" id="UP001519460"/>
    </source>
</evidence>
<organism evidence="1 2">
    <name type="scientific">Batillaria attramentaria</name>
    <dbReference type="NCBI Taxonomy" id="370345"/>
    <lineage>
        <taxon>Eukaryota</taxon>
        <taxon>Metazoa</taxon>
        <taxon>Spiralia</taxon>
        <taxon>Lophotrochozoa</taxon>
        <taxon>Mollusca</taxon>
        <taxon>Gastropoda</taxon>
        <taxon>Caenogastropoda</taxon>
        <taxon>Sorbeoconcha</taxon>
        <taxon>Cerithioidea</taxon>
        <taxon>Batillariidae</taxon>
        <taxon>Batillaria</taxon>
    </lineage>
</organism>
<evidence type="ECO:0000313" key="1">
    <source>
        <dbReference type="EMBL" id="KAK7475805.1"/>
    </source>
</evidence>
<proteinExistence type="predicted"/>
<dbReference type="EMBL" id="JACVVK020000393">
    <property type="protein sequence ID" value="KAK7475805.1"/>
    <property type="molecule type" value="Genomic_DNA"/>
</dbReference>
<dbReference type="Proteomes" id="UP001519460">
    <property type="component" value="Unassembled WGS sequence"/>
</dbReference>
<sequence>MIGFISPVTHSSSSHATHTCFILGCSYSHWRRTVAATCGDGRLTVENRIDPTSDTVCYSCSGFSRLYLLPPCARYVLRLVVARIPCGYCCFVWPQTTVGHHASGLIRTRGRMHGEQPTGSNLIGILIIWNSLIDQTRSLLRHCLGENSPTCCCAITPPVWHVSLAVTGRKMPGKRLRFKLKTSLERFGRNDDITISLHFLPAVKL</sequence>
<comment type="caution">
    <text evidence="1">The sequence shown here is derived from an EMBL/GenBank/DDBJ whole genome shotgun (WGS) entry which is preliminary data.</text>
</comment>
<reference evidence="1 2" key="1">
    <citation type="journal article" date="2023" name="Sci. Data">
        <title>Genome assembly of the Korean intertidal mud-creeper Batillaria attramentaria.</title>
        <authorList>
            <person name="Patra A.K."/>
            <person name="Ho P.T."/>
            <person name="Jun S."/>
            <person name="Lee S.J."/>
            <person name="Kim Y."/>
            <person name="Won Y.J."/>
        </authorList>
    </citation>
    <scope>NUCLEOTIDE SEQUENCE [LARGE SCALE GENOMIC DNA]</scope>
    <source>
        <strain evidence="1">Wonlab-2016</strain>
    </source>
</reference>
<accession>A0ABD0JLF7</accession>
<gene>
    <name evidence="1" type="ORF">BaRGS_00032951</name>
</gene>
<keyword evidence="2" id="KW-1185">Reference proteome</keyword>
<protein>
    <submittedName>
        <fullName evidence="1">Uncharacterized protein</fullName>
    </submittedName>
</protein>